<dbReference type="AlphaFoldDB" id="A0A9W7KU40"/>
<evidence type="ECO:0000256" key="1">
    <source>
        <dbReference type="SAM" id="MobiDB-lite"/>
    </source>
</evidence>
<keyword evidence="2" id="KW-0472">Membrane</keyword>
<feature type="compositionally biased region" description="Pro residues" evidence="1">
    <location>
        <begin position="185"/>
        <end position="195"/>
    </location>
</feature>
<dbReference type="PANTHER" id="PTHR31984:SF17">
    <property type="entry name" value="TRANSCRIPTIONAL REGULATOR"/>
    <property type="match status" value="1"/>
</dbReference>
<dbReference type="Proteomes" id="UP001165160">
    <property type="component" value="Unassembled WGS sequence"/>
</dbReference>
<feature type="compositionally biased region" description="Low complexity" evidence="1">
    <location>
        <begin position="202"/>
        <end position="214"/>
    </location>
</feature>
<dbReference type="Pfam" id="PF02622">
    <property type="entry name" value="DUF179"/>
    <property type="match status" value="1"/>
</dbReference>
<feature type="transmembrane region" description="Helical" evidence="2">
    <location>
        <begin position="104"/>
        <end position="125"/>
    </location>
</feature>
<dbReference type="EMBL" id="BRXX01000428">
    <property type="protein sequence ID" value="GMI11391.1"/>
    <property type="molecule type" value="Genomic_DNA"/>
</dbReference>
<accession>A0A9W7KU40</accession>
<feature type="region of interest" description="Disordered" evidence="1">
    <location>
        <begin position="1"/>
        <end position="65"/>
    </location>
</feature>
<comment type="caution">
    <text evidence="3">The sequence shown here is derived from an EMBL/GenBank/DDBJ whole genome shotgun (WGS) entry which is preliminary data.</text>
</comment>
<protein>
    <submittedName>
        <fullName evidence="3">Uncharacterized protein</fullName>
    </submittedName>
</protein>
<keyword evidence="2" id="KW-1133">Transmembrane helix</keyword>
<dbReference type="Gene3D" id="3.40.1740.10">
    <property type="entry name" value="VC0467-like"/>
    <property type="match status" value="1"/>
</dbReference>
<name>A0A9W7KU40_9STRA</name>
<feature type="compositionally biased region" description="Basic and acidic residues" evidence="1">
    <location>
        <begin position="49"/>
        <end position="61"/>
    </location>
</feature>
<organism evidence="3 4">
    <name type="scientific">Triparma verrucosa</name>
    <dbReference type="NCBI Taxonomy" id="1606542"/>
    <lineage>
        <taxon>Eukaryota</taxon>
        <taxon>Sar</taxon>
        <taxon>Stramenopiles</taxon>
        <taxon>Ochrophyta</taxon>
        <taxon>Bolidophyceae</taxon>
        <taxon>Parmales</taxon>
        <taxon>Triparmaceae</taxon>
        <taxon>Triparma</taxon>
    </lineage>
</organism>
<proteinExistence type="predicted"/>
<reference evidence="4" key="1">
    <citation type="journal article" date="2023" name="Commun. Biol.">
        <title>Genome analysis of Parmales, the sister group of diatoms, reveals the evolutionary specialization of diatoms from phago-mixotrophs to photoautotrophs.</title>
        <authorList>
            <person name="Ban H."/>
            <person name="Sato S."/>
            <person name="Yoshikawa S."/>
            <person name="Yamada K."/>
            <person name="Nakamura Y."/>
            <person name="Ichinomiya M."/>
            <person name="Sato N."/>
            <person name="Blanc-Mathieu R."/>
            <person name="Endo H."/>
            <person name="Kuwata A."/>
            <person name="Ogata H."/>
        </authorList>
    </citation>
    <scope>NUCLEOTIDE SEQUENCE [LARGE SCALE GENOMIC DNA]</scope>
    <source>
        <strain evidence="4">NIES 3699</strain>
    </source>
</reference>
<keyword evidence="4" id="KW-1185">Reference proteome</keyword>
<evidence type="ECO:0000256" key="2">
    <source>
        <dbReference type="SAM" id="Phobius"/>
    </source>
</evidence>
<feature type="region of interest" description="Disordered" evidence="1">
    <location>
        <begin position="147"/>
        <end position="225"/>
    </location>
</feature>
<sequence length="455" mass="49479">MHRSLNVKRYQGDLGENLVQGPEPGRYGRTWTLRTSSEEEEEAASSARPRVETQDQEERTSTRTSASKRLVFRGVAVRGTLTIADFSDRPTNVRATMPIISRRLASLTTLCIFNAVLFLLCVTTVEPFVPTINLKLNPSNVRTVPFAPPLRASNDDDGSDDSSGPSDSEIEAFRKKLEGMSDSSSPPPSPPPPSTNVPIDDSTPTTIPSFAPSTSSPPPYFSTPLIPATTGTSNFKLLPGQILLAKPEIFCSPSAPQSLLQKYGLTTSLPPELGPDRIADLLPVILLTEVNLFGISGVLLNRRTGYLLGDLQQPHANLNGFMIQPLWFGGTSGGSGMNMVHLKGEGVKGSESLGGGMFWGGSLEVANDMVVGGDGSGFDFKFFVQSTRWMPKQLEGEVEKGMWMAAEVDKRVVFKSRDRQGGKRAKPLWTEVMGLCGEKDDYYQSILDEVYKGEL</sequence>
<evidence type="ECO:0000313" key="4">
    <source>
        <dbReference type="Proteomes" id="UP001165160"/>
    </source>
</evidence>
<dbReference type="SUPFAM" id="SSF143456">
    <property type="entry name" value="VC0467-like"/>
    <property type="match status" value="1"/>
</dbReference>
<dbReference type="InterPro" id="IPR003774">
    <property type="entry name" value="AlgH-like"/>
</dbReference>
<evidence type="ECO:0000313" key="3">
    <source>
        <dbReference type="EMBL" id="GMI11391.1"/>
    </source>
</evidence>
<gene>
    <name evidence="3" type="ORF">TrVE_jg4956</name>
</gene>
<keyword evidence="2" id="KW-0812">Transmembrane</keyword>
<dbReference type="PANTHER" id="PTHR31984">
    <property type="entry name" value="TRANSPORTER, PUTATIVE (DUF179)-RELATED"/>
    <property type="match status" value="1"/>
</dbReference>